<feature type="binding site" evidence="10">
    <location>
        <position position="34"/>
    </location>
    <ligand>
        <name>ATP</name>
        <dbReference type="ChEBI" id="CHEBI:30616"/>
    </ligand>
</feature>
<keyword evidence="7 10" id="KW-0067">ATP-binding</keyword>
<evidence type="ECO:0000256" key="7">
    <source>
        <dbReference type="ARBA" id="ARBA00022840"/>
    </source>
</evidence>
<evidence type="ECO:0000256" key="11">
    <source>
        <dbReference type="SAM" id="MobiDB-lite"/>
    </source>
</evidence>
<keyword evidence="3" id="KW-0723">Serine/threonine-protein kinase</keyword>
<keyword evidence="5 10" id="KW-0547">Nucleotide-binding</keyword>
<dbReference type="GO" id="GO:0005524">
    <property type="term" value="F:ATP binding"/>
    <property type="evidence" value="ECO:0007669"/>
    <property type="project" value="UniProtKB-UniRule"/>
</dbReference>
<dbReference type="InterPro" id="IPR051131">
    <property type="entry name" value="NEK_Ser/Thr_kinase_NIMA"/>
</dbReference>
<dbReference type="Gene3D" id="1.10.510.10">
    <property type="entry name" value="Transferase(Phosphotransferase) domain 1"/>
    <property type="match status" value="1"/>
</dbReference>
<accession>A0AAJ7T9D8</accession>
<comment type="catalytic activity">
    <reaction evidence="8">
        <text>L-threonyl-[protein] + ATP = O-phospho-L-threonyl-[protein] + ADP + H(+)</text>
        <dbReference type="Rhea" id="RHEA:46608"/>
        <dbReference type="Rhea" id="RHEA-COMP:11060"/>
        <dbReference type="Rhea" id="RHEA-COMP:11605"/>
        <dbReference type="ChEBI" id="CHEBI:15378"/>
        <dbReference type="ChEBI" id="CHEBI:30013"/>
        <dbReference type="ChEBI" id="CHEBI:30616"/>
        <dbReference type="ChEBI" id="CHEBI:61977"/>
        <dbReference type="ChEBI" id="CHEBI:456216"/>
        <dbReference type="EC" id="2.7.11.1"/>
    </reaction>
</comment>
<dbReference type="AlphaFoldDB" id="A0AAJ7T9D8"/>
<feature type="region of interest" description="Disordered" evidence="11">
    <location>
        <begin position="298"/>
        <end position="421"/>
    </location>
</feature>
<dbReference type="InterPro" id="IPR017441">
    <property type="entry name" value="Protein_kinase_ATP_BS"/>
</dbReference>
<dbReference type="KEGG" id="pmrn:116943612"/>
<evidence type="ECO:0000259" key="12">
    <source>
        <dbReference type="PROSITE" id="PS50011"/>
    </source>
</evidence>
<keyword evidence="13" id="KW-1185">Reference proteome</keyword>
<sequence length="567" mass="61279">MDRYERVSVLGRGASGEVLLVRDSAGARRLLALKLVPVEPWRRGRSRETVLREAELLRRLRHPNVVACVEHFFACGNGRGGGADGGRAGEDAAESLYMVLEYCDGGSLEDRVRRAREGGQFIAERQVMQWFVQVCMAVQYIHSVKILHRDIKTSNVFLTKAGTVKVGDFGISKAMEGTLDMAVTCVGTPYYLSPEMCQDLPYSSKSDVWALGCLLYELCALRPAFEASNIISLFYKIMRGEPDPLDESYSRDVRALVALLLSRSPEDRPSASAVLASPYAQRHLRLFVRECEDRRAGRAHRASRSDHSGCVDAVRSKSSCSPLADDGLAASKGSHGSGDGDVCGGFDPRAKSAPPGLPGKLHEASEEEDEEERSSPGEDPGRHGSSPEPSDYSDDFSDEGSTPGKRSPVSSVDEEVVEVDDAQLGDDVPEELEGSCEEAVEYADDFEECDDDDDEQLELAVSCARSAVGAIEAGGGDRSMAAIAHGDGEKEGGDNDEVCSQTNNLRVLRQHCIDALGPELFGEVCALLESGAGESCVRERYRSTLAEDHLSACLMLHGATSGVTCVR</sequence>
<evidence type="ECO:0000256" key="3">
    <source>
        <dbReference type="ARBA" id="ARBA00022527"/>
    </source>
</evidence>
<feature type="compositionally biased region" description="Acidic residues" evidence="11">
    <location>
        <begin position="412"/>
        <end position="421"/>
    </location>
</feature>
<dbReference type="InterPro" id="IPR000719">
    <property type="entry name" value="Prot_kinase_dom"/>
</dbReference>
<comment type="similarity">
    <text evidence="1">Belongs to the protein kinase superfamily. NEK Ser/Thr protein kinase family. NIMA subfamily.</text>
</comment>
<reference evidence="14" key="1">
    <citation type="submission" date="2025-08" db="UniProtKB">
        <authorList>
            <consortium name="RefSeq"/>
        </authorList>
    </citation>
    <scope>IDENTIFICATION</scope>
    <source>
        <tissue evidence="14">Sperm</tissue>
    </source>
</reference>
<protein>
    <recommendedName>
        <fullName evidence="2">non-specific serine/threonine protein kinase</fullName>
        <ecNumber evidence="2">2.7.11.1</ecNumber>
    </recommendedName>
</protein>
<evidence type="ECO:0000313" key="13">
    <source>
        <dbReference type="Proteomes" id="UP001318040"/>
    </source>
</evidence>
<dbReference type="SMART" id="SM00220">
    <property type="entry name" value="S_TKc"/>
    <property type="match status" value="1"/>
</dbReference>
<comment type="catalytic activity">
    <reaction evidence="9">
        <text>L-seryl-[protein] + ATP = O-phospho-L-seryl-[protein] + ADP + H(+)</text>
        <dbReference type="Rhea" id="RHEA:17989"/>
        <dbReference type="Rhea" id="RHEA-COMP:9863"/>
        <dbReference type="Rhea" id="RHEA-COMP:11604"/>
        <dbReference type="ChEBI" id="CHEBI:15378"/>
        <dbReference type="ChEBI" id="CHEBI:29999"/>
        <dbReference type="ChEBI" id="CHEBI:30616"/>
        <dbReference type="ChEBI" id="CHEBI:83421"/>
        <dbReference type="ChEBI" id="CHEBI:456216"/>
        <dbReference type="EC" id="2.7.11.1"/>
    </reaction>
</comment>
<dbReference type="InterPro" id="IPR008271">
    <property type="entry name" value="Ser/Thr_kinase_AS"/>
</dbReference>
<organism evidence="13 14">
    <name type="scientific">Petromyzon marinus</name>
    <name type="common">Sea lamprey</name>
    <dbReference type="NCBI Taxonomy" id="7757"/>
    <lineage>
        <taxon>Eukaryota</taxon>
        <taxon>Metazoa</taxon>
        <taxon>Chordata</taxon>
        <taxon>Craniata</taxon>
        <taxon>Vertebrata</taxon>
        <taxon>Cyclostomata</taxon>
        <taxon>Hyperoartia</taxon>
        <taxon>Petromyzontiformes</taxon>
        <taxon>Petromyzontidae</taxon>
        <taxon>Petromyzon</taxon>
    </lineage>
</organism>
<dbReference type="Pfam" id="PF00069">
    <property type="entry name" value="Pkinase"/>
    <property type="match status" value="1"/>
</dbReference>
<dbReference type="PANTHER" id="PTHR44899:SF3">
    <property type="entry name" value="SERINE_THREONINE-PROTEIN KINASE NEK1"/>
    <property type="match status" value="1"/>
</dbReference>
<proteinExistence type="inferred from homology"/>
<evidence type="ECO:0000313" key="14">
    <source>
        <dbReference type="RefSeq" id="XP_032812507.1"/>
    </source>
</evidence>
<evidence type="ECO:0000256" key="8">
    <source>
        <dbReference type="ARBA" id="ARBA00047899"/>
    </source>
</evidence>
<dbReference type="SUPFAM" id="SSF56112">
    <property type="entry name" value="Protein kinase-like (PK-like)"/>
    <property type="match status" value="1"/>
</dbReference>
<evidence type="ECO:0000256" key="6">
    <source>
        <dbReference type="ARBA" id="ARBA00022777"/>
    </source>
</evidence>
<keyword evidence="6" id="KW-0418">Kinase</keyword>
<dbReference type="Proteomes" id="UP001318040">
    <property type="component" value="Chromosome 18"/>
</dbReference>
<evidence type="ECO:0000256" key="1">
    <source>
        <dbReference type="ARBA" id="ARBA00010886"/>
    </source>
</evidence>
<dbReference type="EC" id="2.7.11.1" evidence="2"/>
<dbReference type="PANTHER" id="PTHR44899">
    <property type="entry name" value="CAMK FAMILY PROTEIN KINASE"/>
    <property type="match status" value="1"/>
</dbReference>
<feature type="compositionally biased region" description="Basic and acidic residues" evidence="11">
    <location>
        <begin position="373"/>
        <end position="382"/>
    </location>
</feature>
<dbReference type="CDD" id="cd08215">
    <property type="entry name" value="STKc_Nek"/>
    <property type="match status" value="1"/>
</dbReference>
<keyword evidence="4" id="KW-0808">Transferase</keyword>
<dbReference type="GO" id="GO:0004674">
    <property type="term" value="F:protein serine/threonine kinase activity"/>
    <property type="evidence" value="ECO:0007669"/>
    <property type="project" value="UniProtKB-KW"/>
</dbReference>
<evidence type="ECO:0000256" key="4">
    <source>
        <dbReference type="ARBA" id="ARBA00022679"/>
    </source>
</evidence>
<dbReference type="PROSITE" id="PS50011">
    <property type="entry name" value="PROTEIN_KINASE_DOM"/>
    <property type="match status" value="1"/>
</dbReference>
<evidence type="ECO:0000256" key="5">
    <source>
        <dbReference type="ARBA" id="ARBA00022741"/>
    </source>
</evidence>
<evidence type="ECO:0000256" key="10">
    <source>
        <dbReference type="PROSITE-ProRule" id="PRU10141"/>
    </source>
</evidence>
<feature type="domain" description="Protein kinase" evidence="12">
    <location>
        <begin position="4"/>
        <end position="280"/>
    </location>
</feature>
<gene>
    <name evidence="14" type="primary">LOC116943612</name>
</gene>
<dbReference type="PROSITE" id="PS00107">
    <property type="entry name" value="PROTEIN_KINASE_ATP"/>
    <property type="match status" value="1"/>
</dbReference>
<dbReference type="PROSITE" id="PS00108">
    <property type="entry name" value="PROTEIN_KINASE_ST"/>
    <property type="match status" value="1"/>
</dbReference>
<evidence type="ECO:0000256" key="9">
    <source>
        <dbReference type="ARBA" id="ARBA00048679"/>
    </source>
</evidence>
<dbReference type="InterPro" id="IPR011009">
    <property type="entry name" value="Kinase-like_dom_sf"/>
</dbReference>
<dbReference type="RefSeq" id="XP_032812507.1">
    <property type="nucleotide sequence ID" value="XM_032956616.1"/>
</dbReference>
<evidence type="ECO:0000256" key="2">
    <source>
        <dbReference type="ARBA" id="ARBA00012513"/>
    </source>
</evidence>
<name>A0AAJ7T9D8_PETMA</name>